<accession>A0ABQ4GVZ9</accession>
<dbReference type="EMBL" id="BOOF01000042">
    <property type="protein sequence ID" value="GIH65604.1"/>
    <property type="molecule type" value="Genomic_DNA"/>
</dbReference>
<evidence type="ECO:0000313" key="2">
    <source>
        <dbReference type="Proteomes" id="UP000660454"/>
    </source>
</evidence>
<evidence type="ECO:0000313" key="1">
    <source>
        <dbReference type="EMBL" id="GIH65604.1"/>
    </source>
</evidence>
<keyword evidence="2" id="KW-1185">Reference proteome</keyword>
<sequence>MFVFPVTKPGQVSLGSRLMGYELRVERDAPLAYAELASVSARAGFELRGSHEAGEVVARHGDSVHQIATWSGRLSGQPGSDWQVAQLALLTDLMGARLVGEDGEAYGIRNGVVEQINGSSTYEFGKLEEIIAAGPTEWSA</sequence>
<name>A0ABQ4GVZ9_9ACTN</name>
<gene>
    <name evidence="1" type="ORF">Msi02_64210</name>
</gene>
<reference evidence="1 2" key="1">
    <citation type="submission" date="2021-01" db="EMBL/GenBank/DDBJ databases">
        <title>Whole genome shotgun sequence of Microbispora siamensis NBRC 104113.</title>
        <authorList>
            <person name="Komaki H."/>
            <person name="Tamura T."/>
        </authorList>
    </citation>
    <scope>NUCLEOTIDE SEQUENCE [LARGE SCALE GENOMIC DNA]</scope>
    <source>
        <strain evidence="1 2">NBRC 104113</strain>
    </source>
</reference>
<proteinExistence type="predicted"/>
<organism evidence="1 2">
    <name type="scientific">Microbispora siamensis</name>
    <dbReference type="NCBI Taxonomy" id="564413"/>
    <lineage>
        <taxon>Bacteria</taxon>
        <taxon>Bacillati</taxon>
        <taxon>Actinomycetota</taxon>
        <taxon>Actinomycetes</taxon>
        <taxon>Streptosporangiales</taxon>
        <taxon>Streptosporangiaceae</taxon>
        <taxon>Microbispora</taxon>
    </lineage>
</organism>
<comment type="caution">
    <text evidence="1">The sequence shown here is derived from an EMBL/GenBank/DDBJ whole genome shotgun (WGS) entry which is preliminary data.</text>
</comment>
<dbReference type="Proteomes" id="UP000660454">
    <property type="component" value="Unassembled WGS sequence"/>
</dbReference>
<protein>
    <submittedName>
        <fullName evidence="1">Uncharacterized protein</fullName>
    </submittedName>
</protein>